<evidence type="ECO:0000256" key="6">
    <source>
        <dbReference type="ARBA" id="ARBA00022807"/>
    </source>
</evidence>
<dbReference type="Pfam" id="PF20255">
    <property type="entry name" value="DUF6606"/>
    <property type="match status" value="1"/>
</dbReference>
<keyword evidence="13" id="KW-1185">Reference proteome</keyword>
<keyword evidence="7" id="KW-0175">Coiled coil</keyword>
<feature type="domain" description="DUF3638" evidence="9">
    <location>
        <begin position="2056"/>
        <end position="2279"/>
    </location>
</feature>
<evidence type="ECO:0000256" key="2">
    <source>
        <dbReference type="ARBA" id="ARBA00012759"/>
    </source>
</evidence>
<feature type="region of interest" description="Disordered" evidence="8">
    <location>
        <begin position="3161"/>
        <end position="3241"/>
    </location>
</feature>
<dbReference type="PANTHER" id="PTHR13367">
    <property type="entry name" value="UBIQUITIN THIOESTERASE"/>
    <property type="match status" value="1"/>
</dbReference>
<dbReference type="Proteomes" id="UP000027002">
    <property type="component" value="Chromosome 5"/>
</dbReference>
<dbReference type="EMBL" id="CP072757">
    <property type="protein sequence ID" value="QUC22017.1"/>
    <property type="molecule type" value="Genomic_DNA"/>
</dbReference>
<dbReference type="InterPro" id="IPR027417">
    <property type="entry name" value="P-loop_NTPase"/>
</dbReference>
<keyword evidence="5" id="KW-0378">Hydrolase</keyword>
<evidence type="ECO:0000256" key="1">
    <source>
        <dbReference type="ARBA" id="ARBA00000707"/>
    </source>
</evidence>
<dbReference type="GeneID" id="66067035"/>
<evidence type="ECO:0000259" key="9">
    <source>
        <dbReference type="Pfam" id="PF12340"/>
    </source>
</evidence>
<evidence type="ECO:0000256" key="7">
    <source>
        <dbReference type="SAM" id="Coils"/>
    </source>
</evidence>
<evidence type="ECO:0000313" key="13">
    <source>
        <dbReference type="Proteomes" id="UP000027002"/>
    </source>
</evidence>
<organism evidence="12 13">
    <name type="scientific">Ustilaginoidea virens</name>
    <name type="common">Rice false smut fungus</name>
    <name type="synonym">Villosiclava virens</name>
    <dbReference type="NCBI Taxonomy" id="1159556"/>
    <lineage>
        <taxon>Eukaryota</taxon>
        <taxon>Fungi</taxon>
        <taxon>Dikarya</taxon>
        <taxon>Ascomycota</taxon>
        <taxon>Pezizomycotina</taxon>
        <taxon>Sordariomycetes</taxon>
        <taxon>Hypocreomycetidae</taxon>
        <taxon>Hypocreales</taxon>
        <taxon>Clavicipitaceae</taxon>
        <taxon>Ustilaginoidea</taxon>
    </lineage>
</organism>
<dbReference type="PANTHER" id="PTHR13367:SF33">
    <property type="entry name" value="P-LOOP CONTAINING NUCLEOSIDE TRIPHOSPHATE HYDROLASE PROTEIN"/>
    <property type="match status" value="1"/>
</dbReference>
<feature type="compositionally biased region" description="Acidic residues" evidence="8">
    <location>
        <begin position="3182"/>
        <end position="3241"/>
    </location>
</feature>
<name>A0A8E5HV04_USTVR</name>
<keyword evidence="4" id="KW-0833">Ubl conjugation pathway</keyword>
<evidence type="ECO:0000256" key="4">
    <source>
        <dbReference type="ARBA" id="ARBA00022786"/>
    </source>
</evidence>
<dbReference type="Pfam" id="PF12359">
    <property type="entry name" value="DUF3645"/>
    <property type="match status" value="1"/>
</dbReference>
<evidence type="ECO:0000259" key="10">
    <source>
        <dbReference type="Pfam" id="PF12359"/>
    </source>
</evidence>
<feature type="domain" description="DUF3645" evidence="10">
    <location>
        <begin position="2398"/>
        <end position="2430"/>
    </location>
</feature>
<dbReference type="GO" id="GO:0006508">
    <property type="term" value="P:proteolysis"/>
    <property type="evidence" value="ECO:0007669"/>
    <property type="project" value="UniProtKB-KW"/>
</dbReference>
<feature type="domain" description="DUF6606" evidence="11">
    <location>
        <begin position="12"/>
        <end position="282"/>
    </location>
</feature>
<protein>
    <recommendedName>
        <fullName evidence="2">ubiquitinyl hydrolase 1</fullName>
        <ecNumber evidence="2">3.4.19.12</ecNumber>
    </recommendedName>
</protein>
<dbReference type="EC" id="3.4.19.12" evidence="2"/>
<accession>A0A8E5HV04</accession>
<keyword evidence="6" id="KW-0788">Thiol protease</keyword>
<dbReference type="OrthoDB" id="3182339at2759"/>
<comment type="catalytic activity">
    <reaction evidence="1">
        <text>Thiol-dependent hydrolysis of ester, thioester, amide, peptide and isopeptide bonds formed by the C-terminal Gly of ubiquitin (a 76-residue protein attached to proteins as an intracellular targeting signal).</text>
        <dbReference type="EC" id="3.4.19.12"/>
    </reaction>
</comment>
<evidence type="ECO:0000256" key="5">
    <source>
        <dbReference type="ARBA" id="ARBA00022801"/>
    </source>
</evidence>
<gene>
    <name evidence="12" type="ORF">UV8b_06258</name>
</gene>
<dbReference type="RefSeq" id="XP_042999690.1">
    <property type="nucleotide sequence ID" value="XM_043143755.1"/>
</dbReference>
<dbReference type="Pfam" id="PF12340">
    <property type="entry name" value="DUF3638"/>
    <property type="match status" value="1"/>
</dbReference>
<feature type="coiled-coil region" evidence="7">
    <location>
        <begin position="574"/>
        <end position="601"/>
    </location>
</feature>
<dbReference type="InterPro" id="IPR022105">
    <property type="entry name" value="DUF3645"/>
</dbReference>
<keyword evidence="3" id="KW-0645">Protease</keyword>
<dbReference type="InterPro" id="IPR022099">
    <property type="entry name" value="DUF3638"/>
</dbReference>
<dbReference type="KEGG" id="uvi:66067035"/>
<dbReference type="SUPFAM" id="SSF52540">
    <property type="entry name" value="P-loop containing nucleoside triphosphate hydrolases"/>
    <property type="match status" value="1"/>
</dbReference>
<evidence type="ECO:0000256" key="3">
    <source>
        <dbReference type="ARBA" id="ARBA00022670"/>
    </source>
</evidence>
<sequence length="3241" mass="364647">MENSKEEIFNMLFEHLVLPPKLPGELSDVADLNKQLTTRLQGACKTVFDAEVGTTFDAISKSLDLANKMNGSLLKKEHLLEGLRLLGSESAAEWLIFHISEQNCGLLIHRNQIMDEVIFESFEASASAGSVLGTKQALCWNFPGRTVAVPLNELKAESFNDTLASFLEQANEFSFDQFAARALKKGKRVVETRDTPNPALISEMLMSLLEAVGRPVQVPSVQKRIRDDVVLSALHPWRRSPFWLILRVAVQRMLSNICEDGNDSARIHFKVIMCVVFAQFLKESSDVLHPEKVLMVRSKLCRRLAKLETERSIASAGLRPIYDRYITKLGDYFESTVEIVSKNIEVKWEDHRRKTKRFIPRLAKRVPVRDLVLTLPNSLEELQKLLHTKIDVSDSFSPGTQISKEGAVSKIDSLASHCLTLLDNAALAMSTIKPSSPSNKGQKISEAIANYIAAVGNTYHHEPQLMSQFLLNLFELWVALDVAATKSCPLLRTYHPVFVPEALDMLCLPTKSQMERLTTVQQYLVNRIKACKPNRGSIFSDPHESTSFATLYVQQDPDLTALCSKIDIASEKSRAEKKSELESLMNQYENLTREIDHMTCLCSFNKDGSRNVRGCTRCWKWRSRKNLTIGLHEDFLPDIKHNSHRAAIIFELGGPEYLMNYREATWSLIMMGRKDLEGSKPELLLSEYPPLRRFWKRSTTDSSLTLASKIKSFCRTHYKSVRLPKDLNEVIVSFGPQFRLYDAKAAAWVEDPSSPPWYHRLLGTWLPEKISDPFCHYSSYMKARENPSSYQIAANQTNYPATMSVHEFTAHQRAISGISRRWLVLVTELASTNLNFSSQDTVSLFDRLALQAGPPCRNRTGNILREVHLVFQDVDFCEKLHEQLHLRQSALASGCREINCMSILVTLCLRLFYLCPGEFRERAVALLRKSRRMISDWIIQLRDERMSTDDSNLVGRLTSLGLQASLLCRQTFEIYSEEVDVVFGDEEASIFFRASIALSENLVDDLDKLSPGLQRLMVRDLSTVGSMRETIKNWTREHCSAFEGVINEAWNNTGGPLGSRCFSEWQLLPDTFWFMARTTATKLAASQTVHYHAIQGHLLIEGKPLGRLPLQMREDASIRELFPGQYLFTRSSSLRGMEYQLATQFEHHDIHFGHREGKVIIRAESGGCLFEHVPRTIFGQGSSLDLPSGLIDDCVHWLNLNTGTVEICRKPDIWKSKRGNWILDIQTRRATRNQGKGNKNGANGRVKHGTCLVDPNSSAAKNIIEIFRNFETPGNLTIYQSLAPNGVLYVEIKRLELRFEVNNNGRLHSRQLLSEIDPVQDVGALYGLESMLVLRKTSNRRSRSIIIPTGAFSWMKKGMHVSVRIKNEGAYVRFFVDDVLGRLVCAPEPWLLYLKALIHASTSFPLPDRLTGRNGTEEAHHCLVSANCQPWTVLNDAAKGLLSRIASLSPERSFYPSDKRVCQKVIWDDNLTATIQHEQLANLANSILQQSHLLESFDTAGDAKTSAFSGNMAAESLTVPGTIRRQIYERAKCPSDVALVRDPLNDTIYPSRDRGSESEGSCRVYKVVRNLLKKVDKPPKLADLGPIMEAWQNIAGFDNLSMALDIHKLLTAELPTIWGPFVGLLRLSDAPNDDYNIRFRLALLAFGKNCKADIIDWLVAMAQYKAVRDVEPPQHDTFTGFRHFQKPEKLRLREMIKENQKRDISLLAGTRNNKKSGSTRSLDRDRYETLLSRDADCLADALIAQWPNLLESSSDLEELCKDLVLVYIDADTSWTRLGPELERLACNLSLSNYLSSLEQAVDCLQKGFGKEQASLREPKCHTNSDNPMPCLAPETFSTTRSSYQAKSLSGDLISTNLDMGKYMTPGQETGTARLTKPARVARRDSLECLEKSDALSRLPEQFSILYSIIKPLLSHEDISRRQYGEDLESSLKALIGCRTSPELNVAPSVTGDGGHEIAAAKQALDECLDLIRTSCHSRDITYRWLSLAGMWPCVGLVDMLEQLRKDQETHLGSGMKEALVQCGVLVTRLQRLIRLEDATLRRDGNRIAEEKSNEGHTNWSPLQYPEWLLFEIDSGILIRPVQVDVAKAIIAPTSKKNSVLQMNMGQGKTSCVTPMAAILLADKNKLCRLMVPKPLLLQTAQVMQARIGGLVGRKVCHIPFARRSPCSAEVLDQFWSLHKTAQGNGDIMLCVPTHILSFKLSGLQRLADEKMPTGKLMVEIQKWLDRSCRDILDESDLTLSVQTQLIYPSGPMNLVDGHPYRWYVVEEVLSLVEKHIAGLQDSFQGKVEVDRRHEGFPTIYFLDAESENALNDLLLSEICRGALPQLQFTEPSSSAAREDVRDIIAGCQVSVDVWERATKSLVDDNLGPGILYLLRGLISERIVLLCLKKRWNVQYGLHPERPPIAVPYEAKGVPSETAEYGHPETALLLTCLAFYQTGLSRTQIKQSLESVIQSDDPAAQYDRWVCGCDQLPPSLQYWNLIDPDNETQVKELWGLLRYDRTAVNHYMNTFVFPVHAKQFSVKLQASGWDIPLVAVDGSISDGSLTTGFSGTNDNKRMLPKTIEQDDLPELIGTNAEVLCHLLEARNRNCHHAVNEKSSRLTEIETLELLQKKEIRILIDAGAHILEMENSDVAEAWLKIEHAAEGAVYFGSDNQVMVRSRFKKGAIPLVASSFVGNLEKCVVYFDEGHTRGTDLQLPTNARGAVTLGLGQTKDHTVQAAMRLRKLGSTQSVAFIATPEVHQSILDVRKSQTGTLPESATAGKPPTVTSIDVVRWLLDQSCKANEQMMSLYRSQCQDFCRRTNSWWKHPKYHVDRRDLKNVLQVIMQKESQTLEQLYGPRGTDSQLSAAQLDYPQLQAYVSDLPEVTRAKTFSASALMEVEQEREVVFEVEQVREQQPRQQYEPLLFPRLHPAISEFAKSGSLDAAKVSTIGPLIQAFDYVGKTKLGRKYRVRATASSLFVSEEFSRTVVPDRSRVERDILRPVEWVLWSPSAGAALVIIPEEADLLIPLLREVERPKTWLLSYAAPVTKAMLALNKLTYLTVPGWPRDGKLPGWLAIELGVLSGRLYFEYAEYKNILAWLGLSDEAEAEAEVEAEAGSEAGPGPWSRPSAGLPIKKPLKFLQEWVSLKRQTQDISYTPVGFLCQRKELHADHFFFTSAERHEHDASAARRAGGGIQRGRDAESEDDEDEDEDEDEDGDEVEDEDGDGDEVEDEDGDGDEVEDEDENGNGNEIESEDDLYDR</sequence>
<proteinExistence type="predicted"/>
<evidence type="ECO:0000259" key="11">
    <source>
        <dbReference type="Pfam" id="PF20255"/>
    </source>
</evidence>
<evidence type="ECO:0000256" key="8">
    <source>
        <dbReference type="SAM" id="MobiDB-lite"/>
    </source>
</evidence>
<evidence type="ECO:0000313" key="12">
    <source>
        <dbReference type="EMBL" id="QUC22017.1"/>
    </source>
</evidence>
<dbReference type="GO" id="GO:0004843">
    <property type="term" value="F:cysteine-type deubiquitinase activity"/>
    <property type="evidence" value="ECO:0007669"/>
    <property type="project" value="UniProtKB-EC"/>
</dbReference>
<dbReference type="InterPro" id="IPR046541">
    <property type="entry name" value="DUF6606"/>
</dbReference>
<dbReference type="InterPro" id="IPR051346">
    <property type="entry name" value="OTU_Deubiquitinase"/>
</dbReference>
<reference evidence="12" key="1">
    <citation type="submission" date="2020-03" db="EMBL/GenBank/DDBJ databases">
        <title>A mixture of massive structural variations and highly conserved coding sequences in Ustilaginoidea virens genome.</title>
        <authorList>
            <person name="Zhang K."/>
            <person name="Zhao Z."/>
            <person name="Zhang Z."/>
            <person name="Li Y."/>
            <person name="Hsiang T."/>
            <person name="Sun W."/>
        </authorList>
    </citation>
    <scope>NUCLEOTIDE SEQUENCE</scope>
    <source>
        <strain evidence="12">UV-8b</strain>
    </source>
</reference>